<proteinExistence type="predicted"/>
<evidence type="ECO:0008006" key="3">
    <source>
        <dbReference type="Google" id="ProtNLM"/>
    </source>
</evidence>
<comment type="caution">
    <text evidence="1">The sequence shown here is derived from an EMBL/GenBank/DDBJ whole genome shotgun (WGS) entry which is preliminary data.</text>
</comment>
<evidence type="ECO:0000313" key="2">
    <source>
        <dbReference type="Proteomes" id="UP000176492"/>
    </source>
</evidence>
<protein>
    <recommendedName>
        <fullName evidence="3">Nucleoid-associated protein, YbaB/EbfC family</fullName>
    </recommendedName>
</protein>
<dbReference type="InterPro" id="IPR004401">
    <property type="entry name" value="YbaB/EbfC"/>
</dbReference>
<gene>
    <name evidence="1" type="ORF">A3J33_02625</name>
</gene>
<dbReference type="AlphaFoldDB" id="A0A1F4WIC8"/>
<dbReference type="SUPFAM" id="SSF82607">
    <property type="entry name" value="YbaB-like"/>
    <property type="match status" value="1"/>
</dbReference>
<dbReference type="GO" id="GO:0003677">
    <property type="term" value="F:DNA binding"/>
    <property type="evidence" value="ECO:0007669"/>
    <property type="project" value="InterPro"/>
</dbReference>
<sequence>MFEQMKQLNELRKQGQKMKSEMEQIVVDVSEGDIQIRIRGDQEIQEITVDGEKRDDLKKAFNKAIKESQKEVSKKLSGMLMNMKVPGL</sequence>
<dbReference type="Proteomes" id="UP000176492">
    <property type="component" value="Unassembled WGS sequence"/>
</dbReference>
<organism evidence="1 2">
    <name type="scientific">candidate division WWE3 bacterium RIFCSPLOWO2_02_FULL_53_10</name>
    <dbReference type="NCBI Taxonomy" id="1802629"/>
    <lineage>
        <taxon>Bacteria</taxon>
        <taxon>Katanobacteria</taxon>
    </lineage>
</organism>
<reference evidence="1 2" key="1">
    <citation type="journal article" date="2016" name="Nat. Commun.">
        <title>Thousands of microbial genomes shed light on interconnected biogeochemical processes in an aquifer system.</title>
        <authorList>
            <person name="Anantharaman K."/>
            <person name="Brown C.T."/>
            <person name="Hug L.A."/>
            <person name="Sharon I."/>
            <person name="Castelle C.J."/>
            <person name="Probst A.J."/>
            <person name="Thomas B.C."/>
            <person name="Singh A."/>
            <person name="Wilkins M.J."/>
            <person name="Karaoz U."/>
            <person name="Brodie E.L."/>
            <person name="Williams K.H."/>
            <person name="Hubbard S.S."/>
            <person name="Banfield J.F."/>
        </authorList>
    </citation>
    <scope>NUCLEOTIDE SEQUENCE [LARGE SCALE GENOMIC DNA]</scope>
</reference>
<evidence type="ECO:0000313" key="1">
    <source>
        <dbReference type="EMBL" id="OGC69140.1"/>
    </source>
</evidence>
<name>A0A1F4WIC8_UNCKA</name>
<dbReference type="InterPro" id="IPR036894">
    <property type="entry name" value="YbaB-like_sf"/>
</dbReference>
<dbReference type="EMBL" id="MEVM01000055">
    <property type="protein sequence ID" value="OGC69140.1"/>
    <property type="molecule type" value="Genomic_DNA"/>
</dbReference>
<dbReference type="Pfam" id="PF02575">
    <property type="entry name" value="YbaB_DNA_bd"/>
    <property type="match status" value="1"/>
</dbReference>
<accession>A0A1F4WIC8</accession>
<dbReference type="Gene3D" id="3.30.1310.10">
    <property type="entry name" value="Nucleoid-associated protein YbaB-like domain"/>
    <property type="match status" value="1"/>
</dbReference>